<dbReference type="PRINTS" id="PR00959">
    <property type="entry name" value="MEVGALKINASE"/>
</dbReference>
<keyword evidence="10 11" id="KW-0119">Carbohydrate metabolism</keyword>
<dbReference type="EC" id="2.7.1.6" evidence="11 12"/>
<dbReference type="RefSeq" id="WP_161831197.1">
    <property type="nucleotide sequence ID" value="NZ_AP028127.1"/>
</dbReference>
<feature type="binding site" evidence="11">
    <location>
        <begin position="125"/>
        <end position="131"/>
    </location>
    <ligand>
        <name>ATP</name>
        <dbReference type="ChEBI" id="CHEBI:30616"/>
    </ligand>
</feature>
<comment type="pathway">
    <text evidence="11">Carbohydrate metabolism; galactose metabolism.</text>
</comment>
<evidence type="ECO:0000259" key="15">
    <source>
        <dbReference type="Pfam" id="PF10509"/>
    </source>
</evidence>
<keyword evidence="6 11" id="KW-0418">Kinase</keyword>
<dbReference type="Proteomes" id="UP001432099">
    <property type="component" value="Chromosome"/>
</dbReference>
<keyword evidence="2 11" id="KW-0963">Cytoplasm</keyword>
<dbReference type="Pfam" id="PF10509">
    <property type="entry name" value="GalKase_gal_bdg"/>
    <property type="match status" value="1"/>
</dbReference>
<evidence type="ECO:0000256" key="11">
    <source>
        <dbReference type="HAMAP-Rule" id="MF_00246"/>
    </source>
</evidence>
<dbReference type="InterPro" id="IPR014721">
    <property type="entry name" value="Ribsml_uS5_D2-typ_fold_subgr"/>
</dbReference>
<feature type="domain" description="Galactokinase N-terminal" evidence="15">
    <location>
        <begin position="9"/>
        <end position="58"/>
    </location>
</feature>
<evidence type="ECO:0000259" key="14">
    <source>
        <dbReference type="Pfam" id="PF08544"/>
    </source>
</evidence>
<dbReference type="InterPro" id="IPR013750">
    <property type="entry name" value="GHMP_kinase_C_dom"/>
</dbReference>
<evidence type="ECO:0000256" key="5">
    <source>
        <dbReference type="ARBA" id="ARBA00022741"/>
    </source>
</evidence>
<dbReference type="PANTHER" id="PTHR10457:SF7">
    <property type="entry name" value="GALACTOKINASE-RELATED"/>
    <property type="match status" value="1"/>
</dbReference>
<keyword evidence="8 11" id="KW-0460">Magnesium</keyword>
<proteinExistence type="inferred from homology"/>
<feature type="domain" description="GHMP kinase C-terminal" evidence="14">
    <location>
        <begin position="287"/>
        <end position="367"/>
    </location>
</feature>
<keyword evidence="4 11" id="KW-0479">Metal-binding</keyword>
<evidence type="ECO:0000313" key="16">
    <source>
        <dbReference type="EMBL" id="BEH90376.1"/>
    </source>
</evidence>
<feature type="site" description="Transition state stabilizer" evidence="11">
    <location>
        <position position="28"/>
    </location>
</feature>
<keyword evidence="7 11" id="KW-0067">ATP-binding</keyword>
<dbReference type="PROSITE" id="PS00106">
    <property type="entry name" value="GALACTOKINASE"/>
    <property type="match status" value="1"/>
</dbReference>
<keyword evidence="9 11" id="KW-0299">Galactose metabolism</keyword>
<dbReference type="InterPro" id="IPR006206">
    <property type="entry name" value="Mevalonate/galactokinase"/>
</dbReference>
<dbReference type="PRINTS" id="PR00473">
    <property type="entry name" value="GALCTOKINASE"/>
</dbReference>
<dbReference type="InterPro" id="IPR006204">
    <property type="entry name" value="GHMP_kinase_N_dom"/>
</dbReference>
<gene>
    <name evidence="11 16" type="primary">galK</name>
    <name evidence="16" type="ORF">T23_04780</name>
</gene>
<evidence type="ECO:0000259" key="13">
    <source>
        <dbReference type="Pfam" id="PF00288"/>
    </source>
</evidence>
<evidence type="ECO:0000256" key="3">
    <source>
        <dbReference type="ARBA" id="ARBA00022679"/>
    </source>
</evidence>
<dbReference type="Pfam" id="PF00288">
    <property type="entry name" value="GHMP_kinases_N"/>
    <property type="match status" value="1"/>
</dbReference>
<dbReference type="SUPFAM" id="SSF55060">
    <property type="entry name" value="GHMP Kinase, C-terminal domain"/>
    <property type="match status" value="1"/>
</dbReference>
<dbReference type="EMBL" id="AP028127">
    <property type="protein sequence ID" value="BEH90376.1"/>
    <property type="molecule type" value="Genomic_DNA"/>
</dbReference>
<feature type="binding site" evidence="11">
    <location>
        <position position="163"/>
    </location>
    <ligand>
        <name>Mg(2+)</name>
        <dbReference type="ChEBI" id="CHEBI:18420"/>
    </ligand>
</feature>
<keyword evidence="3 11" id="KW-0808">Transferase</keyword>
<keyword evidence="17" id="KW-1185">Reference proteome</keyword>
<evidence type="ECO:0000256" key="10">
    <source>
        <dbReference type="ARBA" id="ARBA00023277"/>
    </source>
</evidence>
<organism evidence="16 17">
    <name type="scientific">Turicibacter faecis</name>
    <dbReference type="NCBI Taxonomy" id="2963365"/>
    <lineage>
        <taxon>Bacteria</taxon>
        <taxon>Bacillati</taxon>
        <taxon>Bacillota</taxon>
        <taxon>Erysipelotrichia</taxon>
        <taxon>Erysipelotrichales</taxon>
        <taxon>Turicibacteraceae</taxon>
        <taxon>Turicibacter</taxon>
    </lineage>
</organism>
<protein>
    <recommendedName>
        <fullName evidence="11 12">Galactokinase</fullName>
        <ecNumber evidence="11 12">2.7.1.6</ecNumber>
    </recommendedName>
    <alternativeName>
        <fullName evidence="11">Galactose kinase</fullName>
    </alternativeName>
</protein>
<dbReference type="InterPro" id="IPR019539">
    <property type="entry name" value="GalKase_N"/>
</dbReference>
<reference evidence="16" key="1">
    <citation type="journal article" date="2024" name="Int. J. Syst. Evol. Microbiol.">
        <title>Turicibacter faecis sp. nov., isolated from faeces of heart failure mouse model.</title>
        <authorList>
            <person name="Imamura Y."/>
            <person name="Motooka D."/>
            <person name="Nakajima Y."/>
            <person name="Ito S."/>
            <person name="Kitakaze M."/>
            <person name="Iida T."/>
            <person name="Nakamura S."/>
        </authorList>
    </citation>
    <scope>NUCLEOTIDE SEQUENCE</scope>
    <source>
        <strain evidence="16">TC023</strain>
    </source>
</reference>
<comment type="subcellular location">
    <subcellularLocation>
        <location evidence="11">Cytoplasm</location>
    </subcellularLocation>
</comment>
<dbReference type="SUPFAM" id="SSF54211">
    <property type="entry name" value="Ribosomal protein S5 domain 2-like"/>
    <property type="match status" value="1"/>
</dbReference>
<dbReference type="Gene3D" id="3.30.230.10">
    <property type="match status" value="1"/>
</dbReference>
<feature type="active site" description="Proton acceptor" evidence="11">
    <location>
        <position position="175"/>
    </location>
</feature>
<dbReference type="PROSITE" id="PS00627">
    <property type="entry name" value="GHMP_KINASES_ATP"/>
    <property type="match status" value="1"/>
</dbReference>
<evidence type="ECO:0000313" key="17">
    <source>
        <dbReference type="Proteomes" id="UP001432099"/>
    </source>
</evidence>
<evidence type="ECO:0000256" key="1">
    <source>
        <dbReference type="ARBA" id="ARBA00006566"/>
    </source>
</evidence>
<evidence type="ECO:0000256" key="7">
    <source>
        <dbReference type="ARBA" id="ARBA00022840"/>
    </source>
</evidence>
<keyword evidence="5 11" id="KW-0547">Nucleotide-binding</keyword>
<dbReference type="InterPro" id="IPR022963">
    <property type="entry name" value="Galactokinase_bac"/>
</dbReference>
<evidence type="ECO:0000256" key="6">
    <source>
        <dbReference type="ARBA" id="ARBA00022777"/>
    </source>
</evidence>
<dbReference type="InterPro" id="IPR036554">
    <property type="entry name" value="GHMP_kinase_C_sf"/>
</dbReference>
<evidence type="ECO:0000256" key="12">
    <source>
        <dbReference type="NCBIfam" id="TIGR00131"/>
    </source>
</evidence>
<feature type="binding site" evidence="11">
    <location>
        <position position="131"/>
    </location>
    <ligand>
        <name>Mg(2+)</name>
        <dbReference type="ChEBI" id="CHEBI:18420"/>
    </ligand>
</feature>
<feature type="domain" description="GHMP kinase N-terminal" evidence="13">
    <location>
        <begin position="95"/>
        <end position="183"/>
    </location>
</feature>
<name>A0ABM8ILW5_9FIRM</name>
<evidence type="ECO:0000256" key="8">
    <source>
        <dbReference type="ARBA" id="ARBA00022842"/>
    </source>
</evidence>
<dbReference type="NCBIfam" id="NF003705">
    <property type="entry name" value="PRK05322.1"/>
    <property type="match status" value="1"/>
</dbReference>
<dbReference type="PIRSF" id="PIRSF000530">
    <property type="entry name" value="Galactokinase"/>
    <property type="match status" value="1"/>
</dbReference>
<dbReference type="InterPro" id="IPR006203">
    <property type="entry name" value="GHMP_knse_ATP-bd_CS"/>
</dbReference>
<dbReference type="InterPro" id="IPR000705">
    <property type="entry name" value="Galactokinase"/>
</dbReference>
<dbReference type="InterPro" id="IPR020568">
    <property type="entry name" value="Ribosomal_Su5_D2-typ_SF"/>
</dbReference>
<accession>A0ABM8ILW5</accession>
<dbReference type="HAMAP" id="MF_00246">
    <property type="entry name" value="Galactokinase"/>
    <property type="match status" value="1"/>
</dbReference>
<evidence type="ECO:0000256" key="9">
    <source>
        <dbReference type="ARBA" id="ARBA00023144"/>
    </source>
</evidence>
<sequence length="389" mass="43224">MNIEKLKSAFTKVFGVKENIQLFFSPGRVNLIGEHIDYNGGCVFPSAITYGTYAVVSPREDRLVRLYSGNFEECGVIEFNLSDLSHTEDEHWSVYVKGVMEQFEKMGFEIKTGFDAYVYGTIPNGSGLSSSASLELLVSQILKELNGYEITMIDMVKLSQRAENDYVGVNCGIMDQFAIGMGKKDYAIKLNTNDLSYEYAEADLGDNSILIMNTNKKRELADSKYNERRGECDEALALLQTVADINYLCDLSEEEFNRVSNVINKDVLYRRAKHAVTENERVKLATHALAAKDLKRFGQLLNQSHKSLRDDYEVTGKELDTIVELAWAQEGVLGARMTGAGFGGCAIALVQNDALETVKEAIAKGYKEKIGYDAQLYVATIGDGTKTIA</sequence>
<dbReference type="Gene3D" id="3.30.70.890">
    <property type="entry name" value="GHMP kinase, C-terminal domain"/>
    <property type="match status" value="1"/>
</dbReference>
<dbReference type="NCBIfam" id="TIGR00131">
    <property type="entry name" value="gal_kin"/>
    <property type="match status" value="1"/>
</dbReference>
<evidence type="ECO:0000256" key="2">
    <source>
        <dbReference type="ARBA" id="ARBA00022490"/>
    </source>
</evidence>
<dbReference type="InterPro" id="IPR019741">
    <property type="entry name" value="Galactokinase_CS"/>
</dbReference>
<feature type="binding site" evidence="11">
    <location>
        <begin position="34"/>
        <end position="37"/>
    </location>
    <ligand>
        <name>substrate</name>
    </ligand>
</feature>
<comment type="function">
    <text evidence="11">Catalyzes the transfer of the gamma-phosphate of ATP to D-galactose to form alpha-D-galactose-1-phosphate (Gal-1-P).</text>
</comment>
<feature type="binding site" evidence="11">
    <location>
        <position position="225"/>
    </location>
    <ligand>
        <name>substrate</name>
    </ligand>
</feature>
<evidence type="ECO:0000256" key="4">
    <source>
        <dbReference type="ARBA" id="ARBA00022723"/>
    </source>
</evidence>
<feature type="binding site" evidence="11">
    <location>
        <position position="68"/>
    </location>
    <ligand>
        <name>ATP</name>
        <dbReference type="ChEBI" id="CHEBI:30616"/>
    </ligand>
</feature>
<dbReference type="Pfam" id="PF08544">
    <property type="entry name" value="GHMP_kinases_C"/>
    <property type="match status" value="1"/>
</dbReference>
<comment type="catalytic activity">
    <reaction evidence="11">
        <text>alpha-D-galactose + ATP = alpha-D-galactose 1-phosphate + ADP + H(+)</text>
        <dbReference type="Rhea" id="RHEA:13553"/>
        <dbReference type="ChEBI" id="CHEBI:15378"/>
        <dbReference type="ChEBI" id="CHEBI:28061"/>
        <dbReference type="ChEBI" id="CHEBI:30616"/>
        <dbReference type="ChEBI" id="CHEBI:58336"/>
        <dbReference type="ChEBI" id="CHEBI:456216"/>
        <dbReference type="EC" id="2.7.1.6"/>
    </reaction>
</comment>
<dbReference type="PANTHER" id="PTHR10457">
    <property type="entry name" value="MEVALONATE KINASE/GALACTOKINASE"/>
    <property type="match status" value="1"/>
</dbReference>
<comment type="similarity">
    <text evidence="1 11">Belongs to the GHMP kinase family. GalK subfamily.</text>
</comment>